<dbReference type="InterPro" id="IPR005107">
    <property type="entry name" value="CO_DH_flav_C"/>
</dbReference>
<dbReference type="RefSeq" id="WP_306207731.1">
    <property type="nucleotide sequence ID" value="NZ_CP132353.1"/>
</dbReference>
<dbReference type="Gene3D" id="3.30.390.50">
    <property type="entry name" value="CO dehydrogenase flavoprotein, C-terminal domain"/>
    <property type="match status" value="1"/>
</dbReference>
<evidence type="ECO:0000259" key="2">
    <source>
        <dbReference type="PROSITE" id="PS51387"/>
    </source>
</evidence>
<organism evidence="3 4">
    <name type="scientific">Erwinia pyri</name>
    <dbReference type="NCBI Taxonomy" id="3062598"/>
    <lineage>
        <taxon>Bacteria</taxon>
        <taxon>Pseudomonadati</taxon>
        <taxon>Pseudomonadota</taxon>
        <taxon>Gammaproteobacteria</taxon>
        <taxon>Enterobacterales</taxon>
        <taxon>Erwiniaceae</taxon>
        <taxon>Erwinia</taxon>
    </lineage>
</organism>
<dbReference type="Gene3D" id="3.30.465.10">
    <property type="match status" value="2"/>
</dbReference>
<dbReference type="InterPro" id="IPR051312">
    <property type="entry name" value="Diverse_Substr_Oxidored"/>
</dbReference>
<dbReference type="GO" id="GO:0071949">
    <property type="term" value="F:FAD binding"/>
    <property type="evidence" value="ECO:0007669"/>
    <property type="project" value="InterPro"/>
</dbReference>
<evidence type="ECO:0000313" key="4">
    <source>
        <dbReference type="Proteomes" id="UP001228139"/>
    </source>
</evidence>
<dbReference type="InterPro" id="IPR016166">
    <property type="entry name" value="FAD-bd_PCMH"/>
</dbReference>
<dbReference type="InterPro" id="IPR036318">
    <property type="entry name" value="FAD-bd_PCMH-like_sf"/>
</dbReference>
<keyword evidence="1" id="KW-0274">FAD</keyword>
<dbReference type="SUPFAM" id="SSF56176">
    <property type="entry name" value="FAD-binding/transporter-associated domain-like"/>
    <property type="match status" value="1"/>
</dbReference>
<dbReference type="GO" id="GO:0016491">
    <property type="term" value="F:oxidoreductase activity"/>
    <property type="evidence" value="ECO:0007669"/>
    <property type="project" value="InterPro"/>
</dbReference>
<dbReference type="SUPFAM" id="SSF55447">
    <property type="entry name" value="CO dehydrogenase flavoprotein C-terminal domain-like"/>
    <property type="match status" value="1"/>
</dbReference>
<feature type="domain" description="FAD-binding PCMH-type" evidence="2">
    <location>
        <begin position="1"/>
        <end position="224"/>
    </location>
</feature>
<dbReference type="InterPro" id="IPR002346">
    <property type="entry name" value="Mopterin_DH_FAD-bd"/>
</dbReference>
<dbReference type="PROSITE" id="PS51387">
    <property type="entry name" value="FAD_PCMH"/>
    <property type="match status" value="1"/>
</dbReference>
<keyword evidence="4" id="KW-1185">Reference proteome</keyword>
<dbReference type="Proteomes" id="UP001228139">
    <property type="component" value="Chromosome"/>
</dbReference>
<accession>A0AA50HLI3</accession>
<gene>
    <name evidence="3" type="ORF">Q3V30_17045</name>
</gene>
<dbReference type="Gene3D" id="3.30.43.10">
    <property type="entry name" value="Uridine Diphospho-n-acetylenolpyruvylglucosamine Reductase, domain 2"/>
    <property type="match status" value="1"/>
</dbReference>
<evidence type="ECO:0000256" key="1">
    <source>
        <dbReference type="ARBA" id="ARBA00022827"/>
    </source>
</evidence>
<proteinExistence type="predicted"/>
<dbReference type="EMBL" id="CP132353">
    <property type="protein sequence ID" value="WLS78156.1"/>
    <property type="molecule type" value="Genomic_DNA"/>
</dbReference>
<reference evidence="3 4" key="1">
    <citation type="submission" date="2023-07" db="EMBL/GenBank/DDBJ databases">
        <title>Pathogenic bacteria of pear tree diseases.</title>
        <authorList>
            <person name="Zhang Z."/>
            <person name="He L."/>
            <person name="Huang R."/>
        </authorList>
    </citation>
    <scope>NUCLEOTIDE SEQUENCE [LARGE SCALE GENOMIC DNA]</scope>
    <source>
        <strain evidence="3 4">DE2</strain>
    </source>
</reference>
<protein>
    <submittedName>
        <fullName evidence="3">Xanthine dehydrogenase family protein subunit M</fullName>
    </submittedName>
</protein>
<dbReference type="InterPro" id="IPR036683">
    <property type="entry name" value="CO_DH_flav_C_dom_sf"/>
</dbReference>
<dbReference type="Pfam" id="PF03450">
    <property type="entry name" value="CO_deh_flav_C"/>
    <property type="match status" value="1"/>
</dbReference>
<dbReference type="SMART" id="SM01092">
    <property type="entry name" value="CO_deh_flav_C"/>
    <property type="match status" value="1"/>
</dbReference>
<keyword evidence="1" id="KW-0285">Flavoprotein</keyword>
<dbReference type="InterPro" id="IPR016167">
    <property type="entry name" value="FAD-bd_PCMH_sub1"/>
</dbReference>
<dbReference type="AlphaFoldDB" id="A0AA50HLI3"/>
<dbReference type="PANTHER" id="PTHR42659:SF9">
    <property type="entry name" value="XANTHINE DEHYDROGENASE FAD-BINDING SUBUNIT XDHB-RELATED"/>
    <property type="match status" value="1"/>
</dbReference>
<name>A0AA50HLI3_9GAMM</name>
<dbReference type="InterPro" id="IPR016169">
    <property type="entry name" value="FAD-bd_PCMH_sub2"/>
</dbReference>
<dbReference type="KEGG" id="epi:Q3V30_17045"/>
<evidence type="ECO:0000313" key="3">
    <source>
        <dbReference type="EMBL" id="WLS78156.1"/>
    </source>
</evidence>
<sequence>MNPFSWQTAASVTEAAALKKQPGTQLLAGGTTQLDLMKCDVFQPTRLIPVTQLTGMDTITFSEETITLGAMVYMSELASHEACQRQAPAIYDSLWQAASPQIRNMATLGGNLCQRTRCGYYRDPHTFSDCNKRNPGSGCAALKGVNRSHAILGGSESCVAVYPGDLAVALTAFDAVVILENAQGIKRRVPIEQFYLLPGDAPHKEHDMGDDELITAIEIPQSAALQNSTYLKVRDRSSYEFAAASAAVGLVVENGIMVDVRIALGGVATKPWRAHTVEQALKGQRFDETLINQAAERVIAEAQPLADNAHKIKLVPRVIARALMAAGETA</sequence>
<dbReference type="Pfam" id="PF00941">
    <property type="entry name" value="FAD_binding_5"/>
    <property type="match status" value="1"/>
</dbReference>
<dbReference type="PANTHER" id="PTHR42659">
    <property type="entry name" value="XANTHINE DEHYDROGENASE SUBUNIT C-RELATED"/>
    <property type="match status" value="1"/>
</dbReference>